<evidence type="ECO:0000256" key="3">
    <source>
        <dbReference type="ARBA" id="ARBA00022721"/>
    </source>
</evidence>
<dbReference type="GO" id="GO:0004525">
    <property type="term" value="F:ribonuclease III activity"/>
    <property type="evidence" value="ECO:0007669"/>
    <property type="project" value="InterPro"/>
</dbReference>
<comment type="similarity">
    <text evidence="15">Belongs to the helicase family. Dicer subfamily.</text>
</comment>
<keyword evidence="12" id="KW-0051">Antiviral defense</keyword>
<dbReference type="PROSITE" id="PS51192">
    <property type="entry name" value="HELICASE_ATP_BIND_1"/>
    <property type="match status" value="1"/>
</dbReference>
<dbReference type="SMART" id="SM00535">
    <property type="entry name" value="RIBOc"/>
    <property type="match status" value="2"/>
</dbReference>
<dbReference type="PROSITE" id="PS51194">
    <property type="entry name" value="HELICASE_CTER"/>
    <property type="match status" value="1"/>
</dbReference>
<dbReference type="GO" id="GO:0051607">
    <property type="term" value="P:defense response to virus"/>
    <property type="evidence" value="ECO:0007669"/>
    <property type="project" value="UniProtKB-KW"/>
</dbReference>
<evidence type="ECO:0000256" key="9">
    <source>
        <dbReference type="ARBA" id="ARBA00022840"/>
    </source>
</evidence>
<evidence type="ECO:0000256" key="12">
    <source>
        <dbReference type="ARBA" id="ARBA00023118"/>
    </source>
</evidence>
<dbReference type="Pfam" id="PF00270">
    <property type="entry name" value="DEAD"/>
    <property type="match status" value="1"/>
</dbReference>
<keyword evidence="9" id="KW-0067">ATP-binding</keyword>
<feature type="domain" description="Helicase ATP-binding" evidence="17">
    <location>
        <begin position="19"/>
        <end position="197"/>
    </location>
</feature>
<keyword evidence="3" id="KW-0930">Antiviral protein</keyword>
<dbReference type="PANTHER" id="PTHR14950:SF37">
    <property type="entry name" value="ENDORIBONUCLEASE DICER"/>
    <property type="match status" value="1"/>
</dbReference>
<dbReference type="CDD" id="cd00593">
    <property type="entry name" value="RIBOc"/>
    <property type="match status" value="2"/>
</dbReference>
<name>A0A9P7YAV4_9HELO</name>
<dbReference type="InterPro" id="IPR011545">
    <property type="entry name" value="DEAD/DEAH_box_helicase_dom"/>
</dbReference>
<dbReference type="PROSITE" id="PS00517">
    <property type="entry name" value="RNASE_3_1"/>
    <property type="match status" value="1"/>
</dbReference>
<keyword evidence="5" id="KW-0677">Repeat</keyword>
<dbReference type="SMART" id="SM00487">
    <property type="entry name" value="DEXDc"/>
    <property type="match status" value="1"/>
</dbReference>
<dbReference type="GO" id="GO:0003723">
    <property type="term" value="F:RNA binding"/>
    <property type="evidence" value="ECO:0007669"/>
    <property type="project" value="UniProtKB-UniRule"/>
</dbReference>
<dbReference type="EMBL" id="MU251706">
    <property type="protein sequence ID" value="KAG9230047.1"/>
    <property type="molecule type" value="Genomic_DNA"/>
</dbReference>
<dbReference type="PROSITE" id="PS51327">
    <property type="entry name" value="DICER_DSRBF"/>
    <property type="match status" value="1"/>
</dbReference>
<evidence type="ECO:0000256" key="14">
    <source>
        <dbReference type="ARBA" id="ARBA00025403"/>
    </source>
</evidence>
<dbReference type="GO" id="GO:0046872">
    <property type="term" value="F:metal ion binding"/>
    <property type="evidence" value="ECO:0007669"/>
    <property type="project" value="UniProtKB-KW"/>
</dbReference>
<dbReference type="PANTHER" id="PTHR14950">
    <property type="entry name" value="DICER-RELATED"/>
    <property type="match status" value="1"/>
</dbReference>
<dbReference type="SUPFAM" id="SSF69065">
    <property type="entry name" value="RNase III domain-like"/>
    <property type="match status" value="2"/>
</dbReference>
<dbReference type="SUPFAM" id="SSF52540">
    <property type="entry name" value="P-loop containing nucleoside triphosphate hydrolases"/>
    <property type="match status" value="1"/>
</dbReference>
<dbReference type="Gene3D" id="3.40.50.300">
    <property type="entry name" value="P-loop containing nucleotide triphosphate hydrolases"/>
    <property type="match status" value="2"/>
</dbReference>
<keyword evidence="11 15" id="KW-0694">RNA-binding</keyword>
<dbReference type="GO" id="GO:0030422">
    <property type="term" value="P:siRNA processing"/>
    <property type="evidence" value="ECO:0007669"/>
    <property type="project" value="TreeGrafter"/>
</dbReference>
<dbReference type="GO" id="GO:0005524">
    <property type="term" value="F:ATP binding"/>
    <property type="evidence" value="ECO:0007669"/>
    <property type="project" value="UniProtKB-KW"/>
</dbReference>
<evidence type="ECO:0000256" key="1">
    <source>
        <dbReference type="ARBA" id="ARBA00001936"/>
    </source>
</evidence>
<feature type="domain" description="Helicase C-terminal" evidence="18">
    <location>
        <begin position="368"/>
        <end position="531"/>
    </location>
</feature>
<proteinExistence type="inferred from homology"/>
<evidence type="ECO:0000256" key="2">
    <source>
        <dbReference type="ARBA" id="ARBA00001946"/>
    </source>
</evidence>
<dbReference type="InterPro" id="IPR001650">
    <property type="entry name" value="Helicase_C-like"/>
</dbReference>
<dbReference type="InterPro" id="IPR038248">
    <property type="entry name" value="Dicer_dimer_sf"/>
</dbReference>
<dbReference type="SMART" id="SM00490">
    <property type="entry name" value="HELICc"/>
    <property type="match status" value="1"/>
</dbReference>
<comment type="caution">
    <text evidence="20">The sequence shown here is derived from an EMBL/GenBank/DDBJ whole genome shotgun (WGS) entry which is preliminary data.</text>
</comment>
<evidence type="ECO:0000313" key="21">
    <source>
        <dbReference type="Proteomes" id="UP000824998"/>
    </source>
</evidence>
<gene>
    <name evidence="20" type="ORF">BJ875DRAFT_409670</name>
</gene>
<keyword evidence="13" id="KW-0464">Manganese</keyword>
<dbReference type="Pfam" id="PF03368">
    <property type="entry name" value="Dicer_dimer"/>
    <property type="match status" value="1"/>
</dbReference>
<evidence type="ECO:0000256" key="13">
    <source>
        <dbReference type="ARBA" id="ARBA00023211"/>
    </source>
</evidence>
<dbReference type="FunFam" id="3.40.50.300:FF:001669">
    <property type="entry name" value="Dicer-like protein 1"/>
    <property type="match status" value="1"/>
</dbReference>
<keyword evidence="4" id="KW-0479">Metal-binding</keyword>
<evidence type="ECO:0000256" key="6">
    <source>
        <dbReference type="ARBA" id="ARBA00022741"/>
    </source>
</evidence>
<dbReference type="Pfam" id="PF00271">
    <property type="entry name" value="Helicase_C"/>
    <property type="match status" value="1"/>
</dbReference>
<dbReference type="CDD" id="cd18034">
    <property type="entry name" value="DEXHc_dicer"/>
    <property type="match status" value="1"/>
</dbReference>
<feature type="domain" description="Dicer dsRNA-binding fold" evidence="19">
    <location>
        <begin position="562"/>
        <end position="656"/>
    </location>
</feature>
<dbReference type="InterPro" id="IPR000999">
    <property type="entry name" value="RNase_III_dom"/>
</dbReference>
<dbReference type="GO" id="GO:0050688">
    <property type="term" value="P:regulation of defense response to virus"/>
    <property type="evidence" value="ECO:0007669"/>
    <property type="project" value="UniProtKB-KW"/>
</dbReference>
<dbReference type="GO" id="GO:0004386">
    <property type="term" value="F:helicase activity"/>
    <property type="evidence" value="ECO:0007669"/>
    <property type="project" value="UniProtKB-KW"/>
</dbReference>
<dbReference type="Proteomes" id="UP000824998">
    <property type="component" value="Unassembled WGS sequence"/>
</dbReference>
<dbReference type="InterPro" id="IPR005034">
    <property type="entry name" value="Dicer_dimerisation"/>
</dbReference>
<evidence type="ECO:0000256" key="10">
    <source>
        <dbReference type="ARBA" id="ARBA00022842"/>
    </source>
</evidence>
<evidence type="ECO:0000259" key="17">
    <source>
        <dbReference type="PROSITE" id="PS51192"/>
    </source>
</evidence>
<keyword evidence="21" id="KW-1185">Reference proteome</keyword>
<dbReference type="Pfam" id="PF00636">
    <property type="entry name" value="Ribonuclease_3"/>
    <property type="match status" value="2"/>
</dbReference>
<keyword evidence="10" id="KW-0460">Magnesium</keyword>
<keyword evidence="7" id="KW-0378">Hydrolase</keyword>
<comment type="cofactor">
    <cofactor evidence="1">
        <name>Mn(2+)</name>
        <dbReference type="ChEBI" id="CHEBI:29035"/>
    </cofactor>
</comment>
<reference evidence="20" key="1">
    <citation type="journal article" date="2021" name="IMA Fungus">
        <title>Genomic characterization of three marine fungi, including Emericellopsis atlantica sp. nov. with signatures of a generalist lifestyle and marine biomass degradation.</title>
        <authorList>
            <person name="Hagestad O.C."/>
            <person name="Hou L."/>
            <person name="Andersen J.H."/>
            <person name="Hansen E.H."/>
            <person name="Altermark B."/>
            <person name="Li C."/>
            <person name="Kuhnert E."/>
            <person name="Cox R.J."/>
            <person name="Crous P.W."/>
            <person name="Spatafora J.W."/>
            <person name="Lail K."/>
            <person name="Amirebrahimi M."/>
            <person name="Lipzen A."/>
            <person name="Pangilinan J."/>
            <person name="Andreopoulos W."/>
            <person name="Hayes R.D."/>
            <person name="Ng V."/>
            <person name="Grigoriev I.V."/>
            <person name="Jackson S.A."/>
            <person name="Sutton T.D.S."/>
            <person name="Dobson A.D.W."/>
            <person name="Rama T."/>
        </authorList>
    </citation>
    <scope>NUCLEOTIDE SEQUENCE</scope>
    <source>
        <strain evidence="20">TRa018bII</strain>
    </source>
</reference>
<evidence type="ECO:0000259" key="18">
    <source>
        <dbReference type="PROSITE" id="PS51194"/>
    </source>
</evidence>
<organism evidence="20 21">
    <name type="scientific">Amylocarpus encephaloides</name>
    <dbReference type="NCBI Taxonomy" id="45428"/>
    <lineage>
        <taxon>Eukaryota</taxon>
        <taxon>Fungi</taxon>
        <taxon>Dikarya</taxon>
        <taxon>Ascomycota</taxon>
        <taxon>Pezizomycotina</taxon>
        <taxon>Leotiomycetes</taxon>
        <taxon>Helotiales</taxon>
        <taxon>Helotiales incertae sedis</taxon>
        <taxon>Amylocarpus</taxon>
    </lineage>
</organism>
<dbReference type="InterPro" id="IPR027417">
    <property type="entry name" value="P-loop_NTPase"/>
</dbReference>
<evidence type="ECO:0000256" key="8">
    <source>
        <dbReference type="ARBA" id="ARBA00022806"/>
    </source>
</evidence>
<feature type="domain" description="RNase III" evidence="16">
    <location>
        <begin position="1096"/>
        <end position="1277"/>
    </location>
</feature>
<evidence type="ECO:0000259" key="16">
    <source>
        <dbReference type="PROSITE" id="PS50142"/>
    </source>
</evidence>
<comment type="function">
    <text evidence="14">Dicer-like endonuclease involved in cleaving double-stranded RNA in the RNA interference (RNAi) pathway. Produces 21 to 25 bp dsRNAs (siRNAs) which target the selective destruction of homologous RNAs leading to sequence-specific suppression of gene expression, called post-transcriptional gene silencing (PTGS). Part of a broad host defense response against viral infection and transposons.</text>
</comment>
<dbReference type="InterPro" id="IPR036389">
    <property type="entry name" value="RNase_III_sf"/>
</dbReference>
<evidence type="ECO:0000259" key="19">
    <source>
        <dbReference type="PROSITE" id="PS51327"/>
    </source>
</evidence>
<dbReference type="Gene3D" id="3.30.160.380">
    <property type="entry name" value="Dicer dimerisation domain"/>
    <property type="match status" value="1"/>
</dbReference>
<sequence>MLDETGKPLVKARPYQREMVEESLKRNIICAMDTGSGKTHVAVMRILHELETLPSSKIVWFLAPTVSLCQQQFEYIKAQIPSVETKFLSGADEVDRWTQKTLWDAILLNVRIVVSTYQIIYDALCHGFVKMGSLGMIVFDEVHNCVGKHPGAKIMKVFYHSRKTQSLAVPHILGLTASPVMRSNPASVEDIETTMHAICRTPKKHRQELLKLVKLPVLSELSFQSMPPEEELRNFTRMLASVGQSYKSLKLDEDPYVISLRRNPSERAQRMLAKVYQNRKTWCSSQIKSFHSTSLKVCRELGASATDYYITEVMVNFAKIASELEVSDGGSWEITSAEKQYLWKALRQVESTRSMTPPNTTTLMMSYKVNVLIRALVQEESTSFRGIVFVQERVVASILAHLLSVHSETRHKFRIGTVVGTSAHAARGSNIAESVVTNLPTDTLADFRTGKINLVIATSVLEEGIDVPKCNVVICFQKPANLKSFVQRRGRARNVDSKLIVLLDAADTNKKEWRQLEEDMKKIYENDQRLLHEFSELEEADEQDNRSFRVEKTGAVLDLDSAVAHLYHFCATIGADKYVDLRPEFICEETSTKQVRARVILPTSVDEAVRFAQGRRAWLSEKNAIKDVAYEAYLALYHAGLVNDNMLPLLRHSVDEDELSTTKVETRASMMLVNKQMNPWAIVAQAWDRGDPIHPQTITLSSSSADDLRMVACLPMRLPVIKPFHLFLDNHTEYVLSVEDEFKGDHKLLQPEDTWIMLDAAFGHRFPIEKKQLIVSFESMGMSLQDQMDQNPQRSLQSNKDGRGFGFLVKDALDMKARYTLRAAINSKPSITEVQHPLPGYETMSDTTYASVKHLTRRADFLHKVPSGNIAPTTKVHSVILPSTRCTITALPLPYVNFGLFIPSILHQFSIHLLAETLSSNLLKDIKIEPNLLLTAITATSACAPTNYQRLEFYGDSILKLLTSIQLMDSYPFWHEGYLSAKKDRLVANSRLSRASVEFGLDKFIITRPFTGNKWRPIYVPDLLKPQKEHPRRKMSSKIVADVVESLIGAATLSGGLPSALKLLQLFLPEITWLPLVDRRLSLFNRAPESPLPPTLEPVQLLLGYTFLKPSLLIEALTHASYTGSSSQSLERLEFLGDSILDNIIVEEMYAHNSPRELTHFQMHILRTAMVNADFLAFVCMELCSPTVVSIIDSATLQPTYKIVEKPLHKFLRYTSLSLSQTMQLTTRSHAILAPKIKHAIEHGTHFPWALLARLHAQKFYSDIIEAVLGAVWVDSGSLDICKAVVDKMGILPYLRRIMTCEPAEPMPKHTAHLGFGVQIWHPKEELGVLAGDRQVRYMVSENRKVEDGKGEEFDGIEGKYACTITIGGEEFITCKNGVSKLEVQARAAVIAVRMLSRRAMDDDDDDTIMEAA</sequence>
<evidence type="ECO:0000256" key="5">
    <source>
        <dbReference type="ARBA" id="ARBA00022737"/>
    </source>
</evidence>
<keyword evidence="8" id="KW-0347">Helicase</keyword>
<dbReference type="Gene3D" id="1.10.1520.10">
    <property type="entry name" value="Ribonuclease III domain"/>
    <property type="match status" value="2"/>
</dbReference>
<evidence type="ECO:0000256" key="7">
    <source>
        <dbReference type="ARBA" id="ARBA00022801"/>
    </source>
</evidence>
<dbReference type="GO" id="GO:0005737">
    <property type="term" value="C:cytoplasm"/>
    <property type="evidence" value="ECO:0007669"/>
    <property type="project" value="TreeGrafter"/>
</dbReference>
<feature type="domain" description="RNase III" evidence="16">
    <location>
        <begin position="915"/>
        <end position="1056"/>
    </location>
</feature>
<evidence type="ECO:0000313" key="20">
    <source>
        <dbReference type="EMBL" id="KAG9230047.1"/>
    </source>
</evidence>
<comment type="cofactor">
    <cofactor evidence="2">
        <name>Mg(2+)</name>
        <dbReference type="ChEBI" id="CHEBI:18420"/>
    </cofactor>
</comment>
<keyword evidence="6" id="KW-0547">Nucleotide-binding</keyword>
<dbReference type="OrthoDB" id="416741at2759"/>
<protein>
    <submittedName>
        <fullName evidence="20">Dicer-like protein-like protein 2</fullName>
    </submittedName>
</protein>
<evidence type="ECO:0000256" key="11">
    <source>
        <dbReference type="ARBA" id="ARBA00022884"/>
    </source>
</evidence>
<accession>A0A9P7YAV4</accession>
<dbReference type="GO" id="GO:0005634">
    <property type="term" value="C:nucleus"/>
    <property type="evidence" value="ECO:0007669"/>
    <property type="project" value="TreeGrafter"/>
</dbReference>
<evidence type="ECO:0000256" key="15">
    <source>
        <dbReference type="PROSITE-ProRule" id="PRU00657"/>
    </source>
</evidence>
<evidence type="ECO:0000256" key="4">
    <source>
        <dbReference type="ARBA" id="ARBA00022723"/>
    </source>
</evidence>
<dbReference type="PROSITE" id="PS50142">
    <property type="entry name" value="RNASE_3_2"/>
    <property type="match status" value="2"/>
</dbReference>
<dbReference type="InterPro" id="IPR014001">
    <property type="entry name" value="Helicase_ATP-bd"/>
</dbReference>